<keyword evidence="8" id="KW-0862">Zinc</keyword>
<reference evidence="19 20" key="1">
    <citation type="submission" date="2023-07" db="EMBL/GenBank/DDBJ databases">
        <title>Identification of four novel Pseudomonas species associated with bacterial leaf spot of cucurbits.</title>
        <authorList>
            <person name="Fullem K.R."/>
        </authorList>
    </citation>
    <scope>NUCLEOTIDE SEQUENCE [LARGE SCALE GENOMIC DNA]</scope>
    <source>
        <strain evidence="19 20">KFB 138</strain>
    </source>
</reference>
<evidence type="ECO:0000256" key="7">
    <source>
        <dbReference type="ARBA" id="ARBA00022801"/>
    </source>
</evidence>
<evidence type="ECO:0000256" key="11">
    <source>
        <dbReference type="ARBA" id="ARBA00024932"/>
    </source>
</evidence>
<evidence type="ECO:0000256" key="13">
    <source>
        <dbReference type="RuleBase" id="RU004447"/>
    </source>
</evidence>
<feature type="domain" description="Coenzyme PQQ synthesis protein F-like C-terminal lobe" evidence="18">
    <location>
        <begin position="607"/>
        <end position="703"/>
    </location>
</feature>
<keyword evidence="5" id="KW-0645">Protease</keyword>
<dbReference type="GO" id="GO:0016787">
    <property type="term" value="F:hydrolase activity"/>
    <property type="evidence" value="ECO:0007669"/>
    <property type="project" value="UniProtKB-KW"/>
</dbReference>
<protein>
    <recommendedName>
        <fullName evidence="4">Coenzyme PQQ synthesis protein F</fullName>
    </recommendedName>
    <alternativeName>
        <fullName evidence="12">Pyrroloquinoline quinone biosynthesis protein F</fullName>
    </alternativeName>
</protein>
<dbReference type="InterPro" id="IPR001431">
    <property type="entry name" value="Pept_M16_Zn_BS"/>
</dbReference>
<evidence type="ECO:0000256" key="9">
    <source>
        <dbReference type="ARBA" id="ARBA00022905"/>
    </source>
</evidence>
<keyword evidence="10" id="KW-0482">Metalloprotease</keyword>
<dbReference type="Pfam" id="PF22455">
    <property type="entry name" value="PqqF_C_3"/>
    <property type="match status" value="1"/>
</dbReference>
<keyword evidence="9" id="KW-0884">PQQ biosynthesis</keyword>
<feature type="domain" description="Peptidase M16 C-terminal" evidence="16">
    <location>
        <begin position="175"/>
        <end position="328"/>
    </location>
</feature>
<evidence type="ECO:0000256" key="14">
    <source>
        <dbReference type="SAM" id="MobiDB-lite"/>
    </source>
</evidence>
<comment type="similarity">
    <text evidence="3 13">Belongs to the peptidase M16 family.</text>
</comment>
<comment type="caution">
    <text evidence="19">The sequence shown here is derived from an EMBL/GenBank/DDBJ whole genome shotgun (WGS) entry which is preliminary data.</text>
</comment>
<dbReference type="NCBIfam" id="TIGR02110">
    <property type="entry name" value="PQQ_syn_pqqF"/>
    <property type="match status" value="1"/>
</dbReference>
<dbReference type="InterPro" id="IPR054733">
    <property type="entry name" value="PqqF_C_3"/>
</dbReference>
<evidence type="ECO:0000256" key="8">
    <source>
        <dbReference type="ARBA" id="ARBA00022833"/>
    </source>
</evidence>
<comment type="cofactor">
    <cofactor evidence="1">
        <name>Zn(2+)</name>
        <dbReference type="ChEBI" id="CHEBI:29105"/>
    </cofactor>
</comment>
<dbReference type="EMBL" id="JAUQOO010000006">
    <property type="protein sequence ID" value="MDO7927216.1"/>
    <property type="molecule type" value="Genomic_DNA"/>
</dbReference>
<dbReference type="InterPro" id="IPR050626">
    <property type="entry name" value="Peptidase_M16"/>
</dbReference>
<feature type="domain" description="Coenzyme PQQ synthesis protein F C-terminal lobe" evidence="17">
    <location>
        <begin position="414"/>
        <end position="535"/>
    </location>
</feature>
<dbReference type="InterPro" id="IPR011765">
    <property type="entry name" value="Pept_M16_N"/>
</dbReference>
<proteinExistence type="inferred from homology"/>
<feature type="region of interest" description="Disordered" evidence="14">
    <location>
        <begin position="560"/>
        <end position="582"/>
    </location>
</feature>
<dbReference type="Pfam" id="PF22456">
    <property type="entry name" value="PqqF-like_C_4"/>
    <property type="match status" value="1"/>
</dbReference>
<dbReference type="RefSeq" id="WP_304574756.1">
    <property type="nucleotide sequence ID" value="NZ_JAUQOO010000006.1"/>
</dbReference>
<dbReference type="InterPro" id="IPR011249">
    <property type="entry name" value="Metalloenz_LuxS/M16"/>
</dbReference>
<feature type="domain" description="Peptidase M16 N-terminal" evidence="15">
    <location>
        <begin position="15"/>
        <end position="138"/>
    </location>
</feature>
<evidence type="ECO:0000259" key="18">
    <source>
        <dbReference type="Pfam" id="PF22456"/>
    </source>
</evidence>
<organism evidence="19 20">
    <name type="scientific">Pseudomonas serbiensis</name>
    <dbReference type="NCBI Taxonomy" id="3064350"/>
    <lineage>
        <taxon>Bacteria</taxon>
        <taxon>Pseudomonadati</taxon>
        <taxon>Pseudomonadota</taxon>
        <taxon>Gammaproteobacteria</taxon>
        <taxon>Pseudomonadales</taxon>
        <taxon>Pseudomonadaceae</taxon>
        <taxon>Pseudomonas</taxon>
    </lineage>
</organism>
<evidence type="ECO:0000256" key="4">
    <source>
        <dbReference type="ARBA" id="ARBA00015088"/>
    </source>
</evidence>
<dbReference type="PANTHER" id="PTHR43690">
    <property type="entry name" value="NARDILYSIN"/>
    <property type="match status" value="1"/>
</dbReference>
<keyword evidence="20" id="KW-1185">Reference proteome</keyword>
<dbReference type="Pfam" id="PF05193">
    <property type="entry name" value="Peptidase_M16_C"/>
    <property type="match status" value="1"/>
</dbReference>
<gene>
    <name evidence="19" type="primary">pqqF</name>
    <name evidence="19" type="ORF">Q6A51_10535</name>
</gene>
<sequence length="762" mass="83875">MPDIQRLVLPNGLNVVLCHAPRLKRCAASLRVAAGSHDVPQAWPGLAHFLEHLFFLGTERFAADQNLMAFVQRHGGQINASTRERTTDFFFELPPTAFAQGLERLCDMLAHPRMAMPDQLREREVLHAEFIAWVQDAKARQQIHLLEPINPQHPLRGFHAGNRYSLSVPNPAFQQALQGFYQCFYQAGQMTLCLSGPQSLAELTALATEHGASFRAGRKVMQQKPPPLIDKQPDCQAPSVHLLFACEGLPEHAEEAVAFFCHWLMAPQTGGLVAELAGQGLIESLKAAPLYQFAGQLLLDIDCTGADPHSSSTIATLFFDWLAFFKVHGPALADEYRNLQQRRLQTCGALDLAHHFCRNAPGQDLLALNAVLDQLTPETLLTARPVDNQPCGQVEWCLPSSNPFLLPVSTGSGEAAFFLRWQLQTAQPQLWRILNGGLQNLIEQARQAGVALSFSAYGNYWELKLTGIHEPMAAIVEHARQLLQHTAPRHVQATSEPALIPIRQLLKVLPDHFLNKARGQISDDIQAVWASSRWISFASGLPAHSQSLLNAALLNMPGTADEPLPDAPSATPGKRWQTQSSGSSEDAVLVFCTAPGLSTEDDAVWRMLAHLIQAPFYQRLRVDLQLGYAVFSGLRQIAGRSGLLFGVQSPTCSAGQLVQHIETLINALPSLIQNADIPALRQTLAEQFDMTAMPHEQTAELLWQARLAGRDGDCLEALRKTLLHLEKHSLLTAADQLKDARAGWLILSNRPVPEAWPGNSTS</sequence>
<dbReference type="PROSITE" id="PS00143">
    <property type="entry name" value="INSULINASE"/>
    <property type="match status" value="1"/>
</dbReference>
<name>A0ABT9CSW5_9PSED</name>
<evidence type="ECO:0000259" key="17">
    <source>
        <dbReference type="Pfam" id="PF22455"/>
    </source>
</evidence>
<comment type="pathway">
    <text evidence="2">Cofactor biosynthesis; pyrroloquinoline quinone biosynthesis.</text>
</comment>
<evidence type="ECO:0000313" key="20">
    <source>
        <dbReference type="Proteomes" id="UP001223016"/>
    </source>
</evidence>
<dbReference type="InterPro" id="IPR011844">
    <property type="entry name" value="PQQ_synth_PqqF"/>
</dbReference>
<evidence type="ECO:0000256" key="6">
    <source>
        <dbReference type="ARBA" id="ARBA00022723"/>
    </source>
</evidence>
<dbReference type="PANTHER" id="PTHR43690:SF18">
    <property type="entry name" value="INSULIN-DEGRADING ENZYME-RELATED"/>
    <property type="match status" value="1"/>
</dbReference>
<evidence type="ECO:0000256" key="2">
    <source>
        <dbReference type="ARBA" id="ARBA00004886"/>
    </source>
</evidence>
<dbReference type="Pfam" id="PF00675">
    <property type="entry name" value="Peptidase_M16"/>
    <property type="match status" value="1"/>
</dbReference>
<dbReference type="SUPFAM" id="SSF63411">
    <property type="entry name" value="LuxS/MPP-like metallohydrolase"/>
    <property type="match status" value="3"/>
</dbReference>
<evidence type="ECO:0000256" key="3">
    <source>
        <dbReference type="ARBA" id="ARBA00007261"/>
    </source>
</evidence>
<dbReference type="InterPro" id="IPR007863">
    <property type="entry name" value="Peptidase_M16_C"/>
</dbReference>
<evidence type="ECO:0000259" key="15">
    <source>
        <dbReference type="Pfam" id="PF00675"/>
    </source>
</evidence>
<dbReference type="Proteomes" id="UP001223016">
    <property type="component" value="Unassembled WGS sequence"/>
</dbReference>
<dbReference type="Gene3D" id="3.30.830.10">
    <property type="entry name" value="Metalloenzyme, LuxS/M16 peptidase-like"/>
    <property type="match status" value="2"/>
</dbReference>
<evidence type="ECO:0000256" key="10">
    <source>
        <dbReference type="ARBA" id="ARBA00023049"/>
    </source>
</evidence>
<evidence type="ECO:0000256" key="1">
    <source>
        <dbReference type="ARBA" id="ARBA00001947"/>
    </source>
</evidence>
<evidence type="ECO:0000256" key="5">
    <source>
        <dbReference type="ARBA" id="ARBA00022670"/>
    </source>
</evidence>
<accession>A0ABT9CSW5</accession>
<evidence type="ECO:0000313" key="19">
    <source>
        <dbReference type="EMBL" id="MDO7927216.1"/>
    </source>
</evidence>
<keyword evidence="7 19" id="KW-0378">Hydrolase</keyword>
<keyword evidence="6" id="KW-0479">Metal-binding</keyword>
<evidence type="ECO:0000256" key="12">
    <source>
        <dbReference type="ARBA" id="ARBA00030977"/>
    </source>
</evidence>
<comment type="function">
    <text evidence="11">Required for coenzyme pyrroloquinoline quinone (PQQ) biosynthesis. It is thought that this protein is a protease that cleaves peptides bond in a small peptide (gene pqqA), providing the glutamate and tyrosine residues which are necessary for the synthesis of PQQ.</text>
</comment>
<evidence type="ECO:0000259" key="16">
    <source>
        <dbReference type="Pfam" id="PF05193"/>
    </source>
</evidence>
<dbReference type="InterPro" id="IPR054734">
    <property type="entry name" value="PqqF-like_C_4"/>
</dbReference>